<dbReference type="EMBL" id="HACG01041145">
    <property type="protein sequence ID" value="CEK88010.1"/>
    <property type="molecule type" value="Transcribed_RNA"/>
</dbReference>
<evidence type="ECO:0000313" key="2">
    <source>
        <dbReference type="EMBL" id="CEK88010.1"/>
    </source>
</evidence>
<reference evidence="2" key="1">
    <citation type="submission" date="2014-12" db="EMBL/GenBank/DDBJ databases">
        <title>Insight into the proteome of Arion vulgaris.</title>
        <authorList>
            <person name="Aradska J."/>
            <person name="Bulat T."/>
            <person name="Smidak R."/>
            <person name="Sarate P."/>
            <person name="Gangsoo J."/>
            <person name="Sialana F."/>
            <person name="Bilban M."/>
            <person name="Lubec G."/>
        </authorList>
    </citation>
    <scope>NUCLEOTIDE SEQUENCE</scope>
    <source>
        <tissue evidence="2">Skin</tissue>
    </source>
</reference>
<dbReference type="EMBL" id="HACG01041139">
    <property type="protein sequence ID" value="CEK88004.1"/>
    <property type="molecule type" value="Transcribed_RNA"/>
</dbReference>
<proteinExistence type="predicted"/>
<sequence>MHFTDHKAVAIQMNDNQIDNTNKRSPHWKFNDTLLQNRTSTETITKILTDYTKETPTEDLANYWDMQLEKLLKSPHHSYTNSPTDKGKS</sequence>
<organism evidence="2">
    <name type="scientific">Arion vulgaris</name>
    <dbReference type="NCBI Taxonomy" id="1028688"/>
    <lineage>
        <taxon>Eukaryota</taxon>
        <taxon>Metazoa</taxon>
        <taxon>Spiralia</taxon>
        <taxon>Lophotrochozoa</taxon>
        <taxon>Mollusca</taxon>
        <taxon>Gastropoda</taxon>
        <taxon>Heterobranchia</taxon>
        <taxon>Euthyneura</taxon>
        <taxon>Panpulmonata</taxon>
        <taxon>Eupulmonata</taxon>
        <taxon>Stylommatophora</taxon>
        <taxon>Helicina</taxon>
        <taxon>Arionoidea</taxon>
        <taxon>Arionidae</taxon>
        <taxon>Arion</taxon>
    </lineage>
</organism>
<dbReference type="AlphaFoldDB" id="A0A0B7B7F0"/>
<protein>
    <submittedName>
        <fullName evidence="2">Uncharacterized protein</fullName>
    </submittedName>
</protein>
<gene>
    <name evidence="2" type="primary">ORF162654</name>
    <name evidence="1" type="synonym">ORF162626</name>
</gene>
<evidence type="ECO:0000313" key="1">
    <source>
        <dbReference type="EMBL" id="CEK88004.1"/>
    </source>
</evidence>
<name>A0A0B7B7F0_9EUPU</name>
<accession>A0A0B7B7F0</accession>